<evidence type="ECO:0000256" key="1">
    <source>
        <dbReference type="ARBA" id="ARBA00022729"/>
    </source>
</evidence>
<dbReference type="InterPro" id="IPR013783">
    <property type="entry name" value="Ig-like_fold"/>
</dbReference>
<gene>
    <name evidence="3" type="ORF">G9H71_19495</name>
</gene>
<sequence>PTFTYTTNGTRTARLTVTNVAGESGTTTVTVVVGNTAPTVTVTTPTNGGFFSFGDRIAWAVTVTDPQDGTIDCSRVQVSFVLGHDTHGHGEGSFTGCSGVYQTTAAQADHAGGHLFGSFSASYTDNGGLTGTGQVQIQQRFQEAEAWQSSGTNVTFVNDPSPVGVSQNVAVQSIDNGDWLTLAEPLNFANMTSVDLRVAGTNPAAPAGTVRGNIEVRLGSPTGTLAATIPVLNTGNNTMNTQNVALPASLTGAGANQVYLVFRSTGAAGQPTGNLFTLNWLRFNGQGVTAP</sequence>
<organism evidence="3 4">
    <name type="scientific">Motilibacter deserti</name>
    <dbReference type="NCBI Taxonomy" id="2714956"/>
    <lineage>
        <taxon>Bacteria</taxon>
        <taxon>Bacillati</taxon>
        <taxon>Actinomycetota</taxon>
        <taxon>Actinomycetes</taxon>
        <taxon>Motilibacterales</taxon>
        <taxon>Motilibacteraceae</taxon>
        <taxon>Motilibacter</taxon>
    </lineage>
</organism>
<feature type="domain" description="CBM6" evidence="2">
    <location>
        <begin position="139"/>
        <end position="284"/>
    </location>
</feature>
<dbReference type="CDD" id="cd04084">
    <property type="entry name" value="CBM6_xylanase-like"/>
    <property type="match status" value="1"/>
</dbReference>
<dbReference type="Gene3D" id="2.60.40.10">
    <property type="entry name" value="Immunoglobulins"/>
    <property type="match status" value="1"/>
</dbReference>
<dbReference type="Pfam" id="PF03422">
    <property type="entry name" value="CBM_6"/>
    <property type="match status" value="1"/>
</dbReference>
<reference evidence="3 4" key="1">
    <citation type="submission" date="2020-03" db="EMBL/GenBank/DDBJ databases">
        <title>Two novel Motilibacter sp.</title>
        <authorList>
            <person name="Liu S."/>
        </authorList>
    </citation>
    <scope>NUCLEOTIDE SEQUENCE [LARGE SCALE GENOMIC DNA]</scope>
    <source>
        <strain evidence="3 4">E257</strain>
    </source>
</reference>
<dbReference type="Gene3D" id="2.60.120.260">
    <property type="entry name" value="Galactose-binding domain-like"/>
    <property type="match status" value="1"/>
</dbReference>
<accession>A0ABX0GYA9</accession>
<dbReference type="RefSeq" id="WP_166284452.1">
    <property type="nucleotide sequence ID" value="NZ_JAANNP010000076.1"/>
</dbReference>
<proteinExistence type="predicted"/>
<dbReference type="EMBL" id="JAANNP010000076">
    <property type="protein sequence ID" value="NHC15972.1"/>
    <property type="molecule type" value="Genomic_DNA"/>
</dbReference>
<evidence type="ECO:0000313" key="4">
    <source>
        <dbReference type="Proteomes" id="UP000800981"/>
    </source>
</evidence>
<evidence type="ECO:0000313" key="3">
    <source>
        <dbReference type="EMBL" id="NHC15972.1"/>
    </source>
</evidence>
<feature type="non-terminal residue" evidence="3">
    <location>
        <position position="1"/>
    </location>
</feature>
<dbReference type="PROSITE" id="PS51175">
    <property type="entry name" value="CBM6"/>
    <property type="match status" value="1"/>
</dbReference>
<dbReference type="Proteomes" id="UP000800981">
    <property type="component" value="Unassembled WGS sequence"/>
</dbReference>
<dbReference type="InterPro" id="IPR005084">
    <property type="entry name" value="CBM6"/>
</dbReference>
<dbReference type="InterPro" id="IPR008979">
    <property type="entry name" value="Galactose-bd-like_sf"/>
</dbReference>
<comment type="caution">
    <text evidence="3">The sequence shown here is derived from an EMBL/GenBank/DDBJ whole genome shotgun (WGS) entry which is preliminary data.</text>
</comment>
<keyword evidence="1" id="KW-0732">Signal</keyword>
<keyword evidence="4" id="KW-1185">Reference proteome</keyword>
<name>A0ABX0GYA9_9ACTN</name>
<dbReference type="SUPFAM" id="SSF49785">
    <property type="entry name" value="Galactose-binding domain-like"/>
    <property type="match status" value="1"/>
</dbReference>
<evidence type="ECO:0000259" key="2">
    <source>
        <dbReference type="PROSITE" id="PS51175"/>
    </source>
</evidence>
<protein>
    <submittedName>
        <fullName evidence="3">Carbohydrate-binding protein</fullName>
    </submittedName>
</protein>
<dbReference type="InterPro" id="IPR006584">
    <property type="entry name" value="Cellulose-bd_IV"/>
</dbReference>
<dbReference type="SMART" id="SM00606">
    <property type="entry name" value="CBD_IV"/>
    <property type="match status" value="1"/>
</dbReference>